<protein>
    <submittedName>
        <fullName evidence="2">Uncharacterized protein</fullName>
    </submittedName>
</protein>
<dbReference type="RefSeq" id="WP_306105267.1">
    <property type="nucleotide sequence ID" value="NZ_CP120984.1"/>
</dbReference>
<name>A0ABY9JR54_9ACTN</name>
<reference evidence="2 3" key="1">
    <citation type="submission" date="2023-03" db="EMBL/GenBank/DDBJ databases">
        <title>Isolation and description of six Streptomyces strains from soil environments, able to metabolize different microbial glucans.</title>
        <authorList>
            <person name="Widen T."/>
            <person name="Larsbrink J."/>
        </authorList>
    </citation>
    <scope>NUCLEOTIDE SEQUENCE [LARGE SCALE GENOMIC DNA]</scope>
    <source>
        <strain evidence="2 3">Alt3</strain>
        <plasmid evidence="2 3">unnamed1</plasmid>
    </source>
</reference>
<organism evidence="2 3">
    <name type="scientific">Streptomyces glycanivorans</name>
    <dbReference type="NCBI Taxonomy" id="3033808"/>
    <lineage>
        <taxon>Bacteria</taxon>
        <taxon>Bacillati</taxon>
        <taxon>Actinomycetota</taxon>
        <taxon>Actinomycetes</taxon>
        <taxon>Kitasatosporales</taxon>
        <taxon>Streptomycetaceae</taxon>
        <taxon>Streptomyces</taxon>
    </lineage>
</organism>
<evidence type="ECO:0000313" key="3">
    <source>
        <dbReference type="Proteomes" id="UP001224433"/>
    </source>
</evidence>
<keyword evidence="2" id="KW-0614">Plasmid</keyword>
<keyword evidence="3" id="KW-1185">Reference proteome</keyword>
<evidence type="ECO:0000256" key="1">
    <source>
        <dbReference type="SAM" id="MobiDB-lite"/>
    </source>
</evidence>
<proteinExistence type="predicted"/>
<feature type="region of interest" description="Disordered" evidence="1">
    <location>
        <begin position="1"/>
        <end position="35"/>
    </location>
</feature>
<dbReference type="EMBL" id="CP120984">
    <property type="protein sequence ID" value="WLQ69191.1"/>
    <property type="molecule type" value="Genomic_DNA"/>
</dbReference>
<gene>
    <name evidence="2" type="ORF">P8A20_37245</name>
</gene>
<sequence length="60" mass="6742">MQDSNRPGVSAEDDPIFDADHSRCPSGTERRARTTVDAVERHTELWRAAAAENSTRPRFT</sequence>
<dbReference type="Proteomes" id="UP001224433">
    <property type="component" value="Plasmid unnamed1"/>
</dbReference>
<geneLocation type="plasmid" evidence="2 3">
    <name>unnamed1</name>
</geneLocation>
<accession>A0ABY9JR54</accession>
<feature type="compositionally biased region" description="Basic and acidic residues" evidence="1">
    <location>
        <begin position="18"/>
        <end position="35"/>
    </location>
</feature>
<evidence type="ECO:0000313" key="2">
    <source>
        <dbReference type="EMBL" id="WLQ69191.1"/>
    </source>
</evidence>